<gene>
    <name evidence="3" type="ORF">OO016_05205</name>
</gene>
<reference evidence="3" key="1">
    <citation type="submission" date="2022-11" db="EMBL/GenBank/DDBJ databases">
        <title>The characterization of three novel Bacteroidetes species and genomic analysis of their roles in tidal elemental geochemical cycles.</title>
        <authorList>
            <person name="Ma K.-J."/>
        </authorList>
    </citation>
    <scope>NUCLEOTIDE SEQUENCE</scope>
    <source>
        <strain evidence="3">M415</strain>
    </source>
</reference>
<evidence type="ECO:0000313" key="4">
    <source>
        <dbReference type="Proteomes" id="UP001207116"/>
    </source>
</evidence>
<dbReference type="EMBL" id="JAPFQP010000001">
    <property type="protein sequence ID" value="MCX2718991.1"/>
    <property type="molecule type" value="Genomic_DNA"/>
</dbReference>
<name>A0AAE3MJW9_9FLAO</name>
<evidence type="ECO:0000256" key="1">
    <source>
        <dbReference type="SAM" id="SignalP"/>
    </source>
</evidence>
<dbReference type="AlphaFoldDB" id="A0AAE3MJW9"/>
<dbReference type="Proteomes" id="UP001207116">
    <property type="component" value="Unassembled WGS sequence"/>
</dbReference>
<comment type="caution">
    <text evidence="3">The sequence shown here is derived from an EMBL/GenBank/DDBJ whole genome shotgun (WGS) entry which is preliminary data.</text>
</comment>
<dbReference type="Pfam" id="PF13568">
    <property type="entry name" value="OMP_b-brl_2"/>
    <property type="match status" value="1"/>
</dbReference>
<feature type="chain" id="PRO_5042285530" evidence="1">
    <location>
        <begin position="20"/>
        <end position="228"/>
    </location>
</feature>
<accession>A0AAE3MJW9</accession>
<sequence>MFRTFQLIFACLLSTALFAQDSLTIKQSKYLEDQFYIGLTYNLLLNKPETVTQQNLSYGLQAGFIKDIPLNKERNFGVGIGLGYAVNSYYNNIQAIETDNGITYRVFDENFSYKRNKIETHLIEMPLEIRWRNSTATEHRFWRIYTGFKLGYIVGTRSKLVTEGYKDSFYNRDTENFRYGLVLNVGYNTFNFHLYYSLNDFFEENTTLDTGETLSLTPMSIGIIFYIL</sequence>
<keyword evidence="4" id="KW-1185">Reference proteome</keyword>
<evidence type="ECO:0000313" key="3">
    <source>
        <dbReference type="EMBL" id="MCX2718991.1"/>
    </source>
</evidence>
<protein>
    <submittedName>
        <fullName evidence="3">Porin family protein</fullName>
    </submittedName>
</protein>
<evidence type="ECO:0000259" key="2">
    <source>
        <dbReference type="Pfam" id="PF13568"/>
    </source>
</evidence>
<dbReference type="InterPro" id="IPR025665">
    <property type="entry name" value="Beta-barrel_OMP_2"/>
</dbReference>
<organism evidence="3 4">
    <name type="scientific">Lentiprolixibacter aurantiacus</name>
    <dbReference type="NCBI Taxonomy" id="2993939"/>
    <lineage>
        <taxon>Bacteria</taxon>
        <taxon>Pseudomonadati</taxon>
        <taxon>Bacteroidota</taxon>
        <taxon>Flavobacteriia</taxon>
        <taxon>Flavobacteriales</taxon>
        <taxon>Flavobacteriaceae</taxon>
        <taxon>Lentiprolixibacter</taxon>
    </lineage>
</organism>
<feature type="signal peptide" evidence="1">
    <location>
        <begin position="1"/>
        <end position="19"/>
    </location>
</feature>
<keyword evidence="1" id="KW-0732">Signal</keyword>
<dbReference type="RefSeq" id="WP_266011394.1">
    <property type="nucleotide sequence ID" value="NZ_JAPFQP010000001.1"/>
</dbReference>
<feature type="domain" description="Outer membrane protein beta-barrel" evidence="2">
    <location>
        <begin position="18"/>
        <end position="203"/>
    </location>
</feature>
<proteinExistence type="predicted"/>